<keyword evidence="6 9" id="KW-0067">ATP-binding</keyword>
<dbReference type="SUPFAM" id="SSF52540">
    <property type="entry name" value="P-loop containing nucleoside triphosphate hydrolases"/>
    <property type="match status" value="1"/>
</dbReference>
<dbReference type="InterPro" id="IPR003439">
    <property type="entry name" value="ABC_transporter-like_ATP-bd"/>
</dbReference>
<dbReference type="Pfam" id="PF00005">
    <property type="entry name" value="ABC_tran"/>
    <property type="match status" value="1"/>
</dbReference>
<evidence type="ECO:0000256" key="5">
    <source>
        <dbReference type="ARBA" id="ARBA00022741"/>
    </source>
</evidence>
<dbReference type="Pfam" id="PF08352">
    <property type="entry name" value="oligo_HPY"/>
    <property type="match status" value="1"/>
</dbReference>
<dbReference type="GO" id="GO:0005524">
    <property type="term" value="F:ATP binding"/>
    <property type="evidence" value="ECO:0007669"/>
    <property type="project" value="UniProtKB-KW"/>
</dbReference>
<dbReference type="GO" id="GO:0055085">
    <property type="term" value="P:transmembrane transport"/>
    <property type="evidence" value="ECO:0007669"/>
    <property type="project" value="UniProtKB-ARBA"/>
</dbReference>
<dbReference type="GO" id="GO:0016887">
    <property type="term" value="F:ATP hydrolysis activity"/>
    <property type="evidence" value="ECO:0007669"/>
    <property type="project" value="InterPro"/>
</dbReference>
<dbReference type="EMBL" id="QQTP01000003">
    <property type="protein sequence ID" value="RDJ26817.1"/>
    <property type="molecule type" value="Genomic_DNA"/>
</dbReference>
<feature type="domain" description="ABC transporter" evidence="8">
    <location>
        <begin position="8"/>
        <end position="258"/>
    </location>
</feature>
<evidence type="ECO:0000256" key="4">
    <source>
        <dbReference type="ARBA" id="ARBA00022475"/>
    </source>
</evidence>
<dbReference type="FunFam" id="3.40.50.300:FF:000016">
    <property type="entry name" value="Oligopeptide ABC transporter ATP-binding component"/>
    <property type="match status" value="1"/>
</dbReference>
<protein>
    <submittedName>
        <fullName evidence="9">ABC transporter ATP-binding protein</fullName>
    </submittedName>
</protein>
<evidence type="ECO:0000256" key="2">
    <source>
        <dbReference type="ARBA" id="ARBA00005417"/>
    </source>
</evidence>
<keyword evidence="10" id="KW-1185">Reference proteome</keyword>
<keyword evidence="4" id="KW-1003">Cell membrane</keyword>
<comment type="subcellular location">
    <subcellularLocation>
        <location evidence="1">Cell inner membrane</location>
        <topology evidence="1">Peripheral membrane protein</topology>
    </subcellularLocation>
</comment>
<dbReference type="SMART" id="SM00382">
    <property type="entry name" value="AAA"/>
    <property type="match status" value="1"/>
</dbReference>
<comment type="caution">
    <text evidence="9">The sequence shown here is derived from an EMBL/GenBank/DDBJ whole genome shotgun (WGS) entry which is preliminary data.</text>
</comment>
<keyword evidence="5" id="KW-0547">Nucleotide-binding</keyword>
<evidence type="ECO:0000259" key="8">
    <source>
        <dbReference type="PROSITE" id="PS50893"/>
    </source>
</evidence>
<organism evidence="9 10">
    <name type="scientific">Bosea caraganae</name>
    <dbReference type="NCBI Taxonomy" id="2763117"/>
    <lineage>
        <taxon>Bacteria</taxon>
        <taxon>Pseudomonadati</taxon>
        <taxon>Pseudomonadota</taxon>
        <taxon>Alphaproteobacteria</taxon>
        <taxon>Hyphomicrobiales</taxon>
        <taxon>Boseaceae</taxon>
        <taxon>Bosea</taxon>
    </lineage>
</organism>
<dbReference type="AlphaFoldDB" id="A0A370L971"/>
<reference evidence="10" key="1">
    <citation type="submission" date="2018-07" db="EMBL/GenBank/DDBJ databases">
        <authorList>
            <person name="Safronova V.I."/>
            <person name="Chirak E.R."/>
            <person name="Sazanova A.L."/>
        </authorList>
    </citation>
    <scope>NUCLEOTIDE SEQUENCE [LARGE SCALE GENOMIC DNA]</scope>
    <source>
        <strain evidence="10">RCAM04685</strain>
    </source>
</reference>
<gene>
    <name evidence="9" type="ORF">DWE98_08170</name>
</gene>
<sequence length="329" mass="35626">MSESQPVLAVRDMHVRLPHRAGIVHAVRGVSFDLHRGETVCVVGESGCGKSMSAMAILNLLPRGARREAGAISFLGEDVLNAGERRMSELRGDRIGMIFQEPLTALNPSLTIGEQLMEVFRRHRPNRKGEARERAVDMLTQVGIPDPRERLSQYPHQLSGGLRQRVVIAMALMCEPTMIIADEPTTALDVTIQAQILRLLIDLKDRFGLALLLITHDLAVASRVADRIVVMYAGEVVEEAETAAFFAAPRHPYARGLMGCLPSAQAHGSGAPLQIIPGTVPSLIGEISGCAFRERCPEAEPACRSDVALRDLGGRSARCVHAGLEEAVA</sequence>
<accession>A0A370L971</accession>
<evidence type="ECO:0000313" key="10">
    <source>
        <dbReference type="Proteomes" id="UP000255207"/>
    </source>
</evidence>
<dbReference type="NCBIfam" id="TIGR01727">
    <property type="entry name" value="oligo_HPY"/>
    <property type="match status" value="1"/>
</dbReference>
<evidence type="ECO:0000313" key="9">
    <source>
        <dbReference type="EMBL" id="RDJ26817.1"/>
    </source>
</evidence>
<evidence type="ECO:0000256" key="1">
    <source>
        <dbReference type="ARBA" id="ARBA00004417"/>
    </source>
</evidence>
<dbReference type="Gene3D" id="3.40.50.300">
    <property type="entry name" value="P-loop containing nucleotide triphosphate hydrolases"/>
    <property type="match status" value="1"/>
</dbReference>
<dbReference type="InterPro" id="IPR003593">
    <property type="entry name" value="AAA+_ATPase"/>
</dbReference>
<evidence type="ECO:0000256" key="6">
    <source>
        <dbReference type="ARBA" id="ARBA00022840"/>
    </source>
</evidence>
<dbReference type="InterPro" id="IPR027417">
    <property type="entry name" value="P-loop_NTPase"/>
</dbReference>
<dbReference type="PROSITE" id="PS50893">
    <property type="entry name" value="ABC_TRANSPORTER_2"/>
    <property type="match status" value="1"/>
</dbReference>
<evidence type="ECO:0000256" key="3">
    <source>
        <dbReference type="ARBA" id="ARBA00022448"/>
    </source>
</evidence>
<comment type="similarity">
    <text evidence="2">Belongs to the ABC transporter superfamily.</text>
</comment>
<dbReference type="InterPro" id="IPR013563">
    <property type="entry name" value="Oligopep_ABC_C"/>
</dbReference>
<dbReference type="GO" id="GO:0015833">
    <property type="term" value="P:peptide transport"/>
    <property type="evidence" value="ECO:0007669"/>
    <property type="project" value="InterPro"/>
</dbReference>
<dbReference type="PANTHER" id="PTHR43297">
    <property type="entry name" value="OLIGOPEPTIDE TRANSPORT ATP-BINDING PROTEIN APPD"/>
    <property type="match status" value="1"/>
</dbReference>
<dbReference type="CDD" id="cd03257">
    <property type="entry name" value="ABC_NikE_OppD_transporters"/>
    <property type="match status" value="1"/>
</dbReference>
<name>A0A370L971_9HYPH</name>
<proteinExistence type="inferred from homology"/>
<dbReference type="OrthoDB" id="9815712at2"/>
<dbReference type="InterPro" id="IPR050388">
    <property type="entry name" value="ABC_Ni/Peptide_Import"/>
</dbReference>
<evidence type="ECO:0000256" key="7">
    <source>
        <dbReference type="ARBA" id="ARBA00023136"/>
    </source>
</evidence>
<keyword evidence="7" id="KW-0472">Membrane</keyword>
<dbReference type="GO" id="GO:0005886">
    <property type="term" value="C:plasma membrane"/>
    <property type="evidence" value="ECO:0007669"/>
    <property type="project" value="UniProtKB-SubCell"/>
</dbReference>
<keyword evidence="3" id="KW-0813">Transport</keyword>
<dbReference type="PANTHER" id="PTHR43297:SF2">
    <property type="entry name" value="DIPEPTIDE TRANSPORT ATP-BINDING PROTEIN DPPD"/>
    <property type="match status" value="1"/>
</dbReference>
<dbReference type="Proteomes" id="UP000255207">
    <property type="component" value="Unassembled WGS sequence"/>
</dbReference>